<evidence type="ECO:0000313" key="2">
    <source>
        <dbReference type="Proteomes" id="UP000826462"/>
    </source>
</evidence>
<proteinExistence type="predicted"/>
<evidence type="ECO:0000313" key="1">
    <source>
        <dbReference type="EMBL" id="QYD72574.1"/>
    </source>
</evidence>
<dbReference type="Proteomes" id="UP000826462">
    <property type="component" value="Chromosome 2"/>
</dbReference>
<accession>A0ABX8UUH4</accession>
<gene>
    <name evidence="1" type="ORF">KZJ38_22945</name>
</gene>
<organism evidence="1 2">
    <name type="scientific">Paraburkholderia edwinii</name>
    <dbReference type="NCBI Taxonomy" id="2861782"/>
    <lineage>
        <taxon>Bacteria</taxon>
        <taxon>Pseudomonadati</taxon>
        <taxon>Pseudomonadota</taxon>
        <taxon>Betaproteobacteria</taxon>
        <taxon>Burkholderiales</taxon>
        <taxon>Burkholderiaceae</taxon>
        <taxon>Paraburkholderia</taxon>
    </lineage>
</organism>
<keyword evidence="2" id="KW-1185">Reference proteome</keyword>
<sequence>MKDAFERRALLLHLGAVLDAMDKVLSHSGDRTTVTLRELVSAQHSLAKLPLLQHVAGEMTAQEFVRRASATFACWPAELLEAGLNRERLAAVVRDALFAANDDGWRAYVASLKGEVPWFGDGLAPLSETASEATAGLYPAWPWKP</sequence>
<dbReference type="RefSeq" id="WP_219801996.1">
    <property type="nucleotide sequence ID" value="NZ_CP080096.1"/>
</dbReference>
<name>A0ABX8UUH4_9BURK</name>
<protein>
    <submittedName>
        <fullName evidence="1">Uncharacterized protein</fullName>
    </submittedName>
</protein>
<dbReference type="EMBL" id="CP080096">
    <property type="protein sequence ID" value="QYD72574.1"/>
    <property type="molecule type" value="Genomic_DNA"/>
</dbReference>
<reference evidence="1 2" key="1">
    <citation type="submission" date="2021-07" db="EMBL/GenBank/DDBJ databases">
        <title>Paraburkholderia edwinii protects Aspergillus sp. from phenazines by acting as a toxin sponge.</title>
        <authorList>
            <person name="Dahlstrom K.M."/>
            <person name="Newman D.K."/>
        </authorList>
    </citation>
    <scope>NUCLEOTIDE SEQUENCE [LARGE SCALE GENOMIC DNA]</scope>
    <source>
        <strain evidence="1 2">Pe01</strain>
    </source>
</reference>